<evidence type="ECO:0000256" key="2">
    <source>
        <dbReference type="SAM" id="Phobius"/>
    </source>
</evidence>
<keyword evidence="4" id="KW-1185">Reference proteome</keyword>
<dbReference type="RefSeq" id="WP_011196650.1">
    <property type="nucleotide sequence ID" value="NC_006177.1"/>
</dbReference>
<dbReference type="HOGENOM" id="CLU_727454_0_0_9"/>
<keyword evidence="2" id="KW-0472">Membrane</keyword>
<proteinExistence type="predicted"/>
<keyword evidence="2" id="KW-0812">Transmembrane</keyword>
<feature type="region of interest" description="Disordered" evidence="1">
    <location>
        <begin position="93"/>
        <end position="131"/>
    </location>
</feature>
<keyword evidence="2" id="KW-1133">Transmembrane helix</keyword>
<gene>
    <name evidence="3" type="ordered locus">STH2527</name>
</gene>
<feature type="transmembrane region" description="Helical" evidence="2">
    <location>
        <begin position="69"/>
        <end position="91"/>
    </location>
</feature>
<evidence type="ECO:0000313" key="3">
    <source>
        <dbReference type="EMBL" id="BAD41512.1"/>
    </source>
</evidence>
<dbReference type="Proteomes" id="UP000000417">
    <property type="component" value="Chromosome"/>
</dbReference>
<organism evidence="3 4">
    <name type="scientific">Symbiobacterium thermophilum (strain DSM 24528 / JCM 14929 / IAM 14863 / T)</name>
    <dbReference type="NCBI Taxonomy" id="292459"/>
    <lineage>
        <taxon>Bacteria</taxon>
        <taxon>Bacillati</taxon>
        <taxon>Bacillota</taxon>
        <taxon>Clostridia</taxon>
        <taxon>Eubacteriales</taxon>
        <taxon>Symbiobacteriaceae</taxon>
        <taxon>Symbiobacterium</taxon>
    </lineage>
</organism>
<evidence type="ECO:0000256" key="1">
    <source>
        <dbReference type="SAM" id="MobiDB-lite"/>
    </source>
</evidence>
<reference evidence="3 4" key="1">
    <citation type="journal article" date="2004" name="Nucleic Acids Res.">
        <title>Genome sequence of Symbiobacterium thermophilum, an uncultivable bacterium that depends on microbial commensalism.</title>
        <authorList>
            <person name="Ueda K."/>
            <person name="Yamashita A."/>
            <person name="Ishikawa J."/>
            <person name="Shimada M."/>
            <person name="Watsuji T."/>
            <person name="Morimura K."/>
            <person name="Ikeda H."/>
            <person name="Hattori M."/>
            <person name="Beppu T."/>
        </authorList>
    </citation>
    <scope>NUCLEOTIDE SEQUENCE [LARGE SCALE GENOMIC DNA]</scope>
    <source>
        <strain evidence="4">T / IAM 14863</strain>
    </source>
</reference>
<protein>
    <submittedName>
        <fullName evidence="3">Uncharacterized protein</fullName>
    </submittedName>
</protein>
<dbReference type="AlphaFoldDB" id="Q67LD4"/>
<dbReference type="KEGG" id="sth:STH2527"/>
<accession>Q67LD4</accession>
<evidence type="ECO:0000313" key="4">
    <source>
        <dbReference type="Proteomes" id="UP000000417"/>
    </source>
</evidence>
<dbReference type="STRING" id="292459.STH2527"/>
<dbReference type="EMBL" id="AP006840">
    <property type="protein sequence ID" value="BAD41512.1"/>
    <property type="molecule type" value="Genomic_DNA"/>
</dbReference>
<name>Q67LD4_SYMTH</name>
<sequence>MSRYADITELIAEQAADPTEQKALEAVARKVARELERPVPYRPEFRDALREELMRTARRRLRPWYRRPAVVGPGLAAVAATVALAVGLQLAQPPAGQGPGQVAQHEPAPSVAPPLSTDPAPPGAQGGADTPYLVALPADLPEVRLADERTTEESLLAPAASPVIASVQLMRLTARPGEAEFRTMAARLGFRGESRRTDRGWVVADEDRTLTMTMDGTVQYADLTEPDADAPRVDEQAAGQAAQRFLDQAALPVHSQPDITAREDGFMVVYTEHVEGRPVVNARTEIAVNQAGTVVRAKAYVPSGVTIHATYTEFVSERQAVEMAESRGGSFRRAELVWVRSVGDGTVYLQPAWRVLGTNAQGTPVARYVAALTQQDGAGE</sequence>